<evidence type="ECO:0000256" key="1">
    <source>
        <dbReference type="ARBA" id="ARBA00004651"/>
    </source>
</evidence>
<proteinExistence type="predicted"/>
<protein>
    <submittedName>
        <fullName evidence="7">Integral membrane protein</fullName>
    </submittedName>
</protein>
<feature type="transmembrane region" description="Helical" evidence="6">
    <location>
        <begin position="237"/>
        <end position="261"/>
    </location>
</feature>
<reference evidence="7" key="1">
    <citation type="journal article" date="2004" name="Science">
        <title>Reverse methanogenesis: testing the hypothesis with environmental genomics.</title>
        <authorList>
            <person name="Hallam S.J."/>
            <person name="Putnam N."/>
            <person name="Preston C.M."/>
            <person name="Detter J.C."/>
            <person name="Rokhsar D."/>
            <person name="Richardson P.M."/>
            <person name="DeLong E.F."/>
        </authorList>
    </citation>
    <scope>NUCLEOTIDE SEQUENCE</scope>
</reference>
<evidence type="ECO:0000256" key="6">
    <source>
        <dbReference type="SAM" id="Phobius"/>
    </source>
</evidence>
<dbReference type="PANTHER" id="PTHR37693">
    <property type="entry name" value="PHOSPHATIDYLGLYCEROL LYSYLTRANSFERASE"/>
    <property type="match status" value="1"/>
</dbReference>
<gene>
    <name evidence="7" type="ORF">GZ35A2_16</name>
</gene>
<dbReference type="Pfam" id="PF03706">
    <property type="entry name" value="LPG_synthase_TM"/>
    <property type="match status" value="1"/>
</dbReference>
<feature type="transmembrane region" description="Helical" evidence="6">
    <location>
        <begin position="137"/>
        <end position="158"/>
    </location>
</feature>
<dbReference type="PANTHER" id="PTHR37693:SF1">
    <property type="entry name" value="INTEGRAL MEMBRANE PROTEIN"/>
    <property type="match status" value="1"/>
</dbReference>
<evidence type="ECO:0000256" key="2">
    <source>
        <dbReference type="ARBA" id="ARBA00022475"/>
    </source>
</evidence>
<sequence>MPERRKLLLLTASILISITTILFILFYSPYKITSETLDYLTEINPYYLALAIGMHAVSWILWGCRLKIMGDFIGTHDGSGEVKRLSLPKSLKIIFSSLFAACITPSQFGGEPVRIYLLNKDGFSVGDGTAVVLGERVLDFVVIAIGTALSFLLFRAVLADNTALYVIFTVIGVLITAGIVFMAYAVAKPEKATKLIKALLAKIKSRRVEKIKDKILIEIDNFFSAINRFRYNGKSTLGLALFLTAAFWLVAFLIPSFLLLGLGVDPVWLYSIAAQFILTIIVAVPITPGGSGIAEVGVTALYHSLVGTPILGVFMFLWRLCTYYLNLIAGGITSVKMISEMR</sequence>
<dbReference type="AlphaFoldDB" id="Q649I6"/>
<keyword evidence="3 6" id="KW-0812">Transmembrane</keyword>
<evidence type="ECO:0000313" key="7">
    <source>
        <dbReference type="EMBL" id="AAU83941.1"/>
    </source>
</evidence>
<evidence type="ECO:0000256" key="5">
    <source>
        <dbReference type="ARBA" id="ARBA00023136"/>
    </source>
</evidence>
<dbReference type="GO" id="GO:0005886">
    <property type="term" value="C:plasma membrane"/>
    <property type="evidence" value="ECO:0007669"/>
    <property type="project" value="UniProtKB-SubCell"/>
</dbReference>
<keyword evidence="2" id="KW-1003">Cell membrane</keyword>
<organism evidence="7">
    <name type="scientific">Uncultured archaeon GZfos26G2</name>
    <dbReference type="NCBI Taxonomy" id="3386331"/>
    <lineage>
        <taxon>Archaea</taxon>
        <taxon>Methanobacteriati</taxon>
        <taxon>Methanobacteriota</taxon>
        <taxon>Stenosarchaea group</taxon>
        <taxon>Methanomicrobia</taxon>
        <taxon>Candidatus Methanophagales</taxon>
        <taxon>Candidatus Methanophagaceae</taxon>
        <taxon>Candidatus Methanophaga</taxon>
    </lineage>
</organism>
<dbReference type="NCBIfam" id="TIGR00374">
    <property type="entry name" value="flippase-like domain"/>
    <property type="match status" value="1"/>
</dbReference>
<feature type="transmembrane region" description="Helical" evidence="6">
    <location>
        <begin position="298"/>
        <end position="317"/>
    </location>
</feature>
<dbReference type="EMBL" id="AY714863">
    <property type="protein sequence ID" value="AAU83941.1"/>
    <property type="molecule type" value="Genomic_DNA"/>
</dbReference>
<dbReference type="InterPro" id="IPR022791">
    <property type="entry name" value="L-PG_synthase/AglD"/>
</dbReference>
<evidence type="ECO:0000256" key="3">
    <source>
        <dbReference type="ARBA" id="ARBA00022692"/>
    </source>
</evidence>
<feature type="transmembrane region" description="Helical" evidence="6">
    <location>
        <begin position="46"/>
        <end position="64"/>
    </location>
</feature>
<accession>Q649I6</accession>
<keyword evidence="4 6" id="KW-1133">Transmembrane helix</keyword>
<comment type="subcellular location">
    <subcellularLocation>
        <location evidence="1">Cell membrane</location>
        <topology evidence="1">Multi-pass membrane protein</topology>
    </subcellularLocation>
</comment>
<name>Q649I6_UNCAG</name>
<reference evidence="7" key="2">
    <citation type="submission" date="2004-08" db="EMBL/GenBank/DDBJ databases">
        <authorList>
            <person name="Putnam N."/>
            <person name="Detter J.C."/>
            <person name="Richardson P.M."/>
            <person name="Rokhsar D."/>
        </authorList>
    </citation>
    <scope>NUCLEOTIDE SEQUENCE</scope>
</reference>
<feature type="transmembrane region" description="Helical" evidence="6">
    <location>
        <begin position="267"/>
        <end position="286"/>
    </location>
</feature>
<feature type="transmembrane region" description="Helical" evidence="6">
    <location>
        <begin position="7"/>
        <end position="26"/>
    </location>
</feature>
<feature type="transmembrane region" description="Helical" evidence="6">
    <location>
        <begin position="164"/>
        <end position="187"/>
    </location>
</feature>
<evidence type="ECO:0000256" key="4">
    <source>
        <dbReference type="ARBA" id="ARBA00022989"/>
    </source>
</evidence>
<keyword evidence="5 6" id="KW-0472">Membrane</keyword>